<evidence type="ECO:0000313" key="7">
    <source>
        <dbReference type="Proteomes" id="UP001331936"/>
    </source>
</evidence>
<evidence type="ECO:0000313" key="6">
    <source>
        <dbReference type="EMBL" id="MEE2034201.1"/>
    </source>
</evidence>
<comment type="caution">
    <text evidence="6">The sequence shown here is derived from an EMBL/GenBank/DDBJ whole genome shotgun (WGS) entry which is preliminary data.</text>
</comment>
<dbReference type="InterPro" id="IPR027417">
    <property type="entry name" value="P-loop_NTPase"/>
</dbReference>
<evidence type="ECO:0000256" key="4">
    <source>
        <dbReference type="ARBA" id="ARBA00022840"/>
    </source>
</evidence>
<keyword evidence="3" id="KW-0547">Nucleotide-binding</keyword>
<keyword evidence="4 6" id="KW-0067">ATP-binding</keyword>
<dbReference type="PROSITE" id="PS50893">
    <property type="entry name" value="ABC_TRANSPORTER_2"/>
    <property type="match status" value="1"/>
</dbReference>
<evidence type="ECO:0000256" key="1">
    <source>
        <dbReference type="ARBA" id="ARBA00005417"/>
    </source>
</evidence>
<reference evidence="6 7" key="1">
    <citation type="submission" date="2023-08" db="EMBL/GenBank/DDBJ databases">
        <authorList>
            <person name="Girao M."/>
            <person name="Carvalho M.F."/>
        </authorList>
    </citation>
    <scope>NUCLEOTIDE SEQUENCE [LARGE SCALE GENOMIC DNA]</scope>
    <source>
        <strain evidence="6 7">CC-R104</strain>
    </source>
</reference>
<dbReference type="Gene3D" id="3.40.50.300">
    <property type="entry name" value="P-loop containing nucleotide triphosphate hydrolases"/>
    <property type="match status" value="1"/>
</dbReference>
<sequence>MSALLEIASLSVVYNGVPAVDGVHLQVAAGESVALVGGSGAGKSTVARAVAGLVTPTAGSIRFDGIDLTAAARRRGRALRRGMHLVFQDPYASLPPGLRVGEIVAEPMVIHRIGTRDSRRAAVLEALEAVRLAPATDFAARYPHELSGGQRQRVAFARALVTRPRLLLADEPTSGLDASLRLEIVDLMTELARTQGLAVVHITHDLALAGHSCDRIVVMRDGRIVETGSTATVLANPSHQYTAALVAAATGAH</sequence>
<dbReference type="Pfam" id="PF00005">
    <property type="entry name" value="ABC_tran"/>
    <property type="match status" value="1"/>
</dbReference>
<organism evidence="6 7">
    <name type="scientific">Rhodococcus chondri</name>
    <dbReference type="NCBI Taxonomy" id="3065941"/>
    <lineage>
        <taxon>Bacteria</taxon>
        <taxon>Bacillati</taxon>
        <taxon>Actinomycetota</taxon>
        <taxon>Actinomycetes</taxon>
        <taxon>Mycobacteriales</taxon>
        <taxon>Nocardiaceae</taxon>
        <taxon>Rhodococcus</taxon>
    </lineage>
</organism>
<evidence type="ECO:0000259" key="5">
    <source>
        <dbReference type="PROSITE" id="PS50893"/>
    </source>
</evidence>
<dbReference type="InterPro" id="IPR003593">
    <property type="entry name" value="AAA+_ATPase"/>
</dbReference>
<dbReference type="PANTHER" id="PTHR43776:SF7">
    <property type="entry name" value="D,D-DIPEPTIDE TRANSPORT ATP-BINDING PROTEIN DDPF-RELATED"/>
    <property type="match status" value="1"/>
</dbReference>
<dbReference type="SMART" id="SM00382">
    <property type="entry name" value="AAA"/>
    <property type="match status" value="1"/>
</dbReference>
<dbReference type="InterPro" id="IPR050319">
    <property type="entry name" value="ABC_transp_ATP-bind"/>
</dbReference>
<dbReference type="PANTHER" id="PTHR43776">
    <property type="entry name" value="TRANSPORT ATP-BINDING PROTEIN"/>
    <property type="match status" value="1"/>
</dbReference>
<dbReference type="InterPro" id="IPR003439">
    <property type="entry name" value="ABC_transporter-like_ATP-bd"/>
</dbReference>
<dbReference type="PROSITE" id="PS00211">
    <property type="entry name" value="ABC_TRANSPORTER_1"/>
    <property type="match status" value="1"/>
</dbReference>
<accession>A0ABU7JW01</accession>
<dbReference type="CDD" id="cd03257">
    <property type="entry name" value="ABC_NikE_OppD_transporters"/>
    <property type="match status" value="1"/>
</dbReference>
<protein>
    <submittedName>
        <fullName evidence="6">Dipeptide/oligopeptide/nickel ABC transporter ATP-binding protein</fullName>
    </submittedName>
</protein>
<dbReference type="RefSeq" id="WP_330153573.1">
    <property type="nucleotide sequence ID" value="NZ_JAUZMZ010000127.1"/>
</dbReference>
<dbReference type="GO" id="GO:0005524">
    <property type="term" value="F:ATP binding"/>
    <property type="evidence" value="ECO:0007669"/>
    <property type="project" value="UniProtKB-KW"/>
</dbReference>
<dbReference type="EMBL" id="JAUZMZ010000127">
    <property type="protein sequence ID" value="MEE2034201.1"/>
    <property type="molecule type" value="Genomic_DNA"/>
</dbReference>
<keyword evidence="7" id="KW-1185">Reference proteome</keyword>
<keyword evidence="2" id="KW-0813">Transport</keyword>
<feature type="domain" description="ABC transporter" evidence="5">
    <location>
        <begin position="5"/>
        <end position="246"/>
    </location>
</feature>
<dbReference type="SUPFAM" id="SSF52540">
    <property type="entry name" value="P-loop containing nucleoside triphosphate hydrolases"/>
    <property type="match status" value="1"/>
</dbReference>
<dbReference type="InterPro" id="IPR017871">
    <property type="entry name" value="ABC_transporter-like_CS"/>
</dbReference>
<evidence type="ECO:0000256" key="2">
    <source>
        <dbReference type="ARBA" id="ARBA00022448"/>
    </source>
</evidence>
<evidence type="ECO:0000256" key="3">
    <source>
        <dbReference type="ARBA" id="ARBA00022741"/>
    </source>
</evidence>
<proteinExistence type="inferred from homology"/>
<comment type="similarity">
    <text evidence="1">Belongs to the ABC transporter superfamily.</text>
</comment>
<name>A0ABU7JW01_9NOCA</name>
<dbReference type="Proteomes" id="UP001331936">
    <property type="component" value="Unassembled WGS sequence"/>
</dbReference>
<gene>
    <name evidence="6" type="ORF">Q8814_19130</name>
</gene>